<dbReference type="InterPro" id="IPR032698">
    <property type="entry name" value="SirB1_N"/>
</dbReference>
<feature type="domain" description="Protein SirB1 N-terminal" evidence="2">
    <location>
        <begin position="7"/>
        <end position="103"/>
    </location>
</feature>
<evidence type="ECO:0000256" key="1">
    <source>
        <dbReference type="ARBA" id="ARBA00007100"/>
    </source>
</evidence>
<sequence length="188" mass="21327">MAGPGVKQIIENRQGSAVSLGAVLLWVANRLDLPLLPVIFPTQLILRIECPDGEIWLINPFNGESLSEHMLDVWLKGNISPSAELFYEDLDEADNIEVIRKLLDTLKASLMEENQMELALRTSEALLQFNPEDPYEIRDRGLIYAQLDCEHVALNDLSYFVEQCPEDPISEMIRAQINNIAHKHIVLH</sequence>
<gene>
    <name evidence="3" type="ORF">EIMP300_58050</name>
</gene>
<dbReference type="EMBL" id="AP022360">
    <property type="protein sequence ID" value="BBU84405.1"/>
    <property type="molecule type" value="Genomic_DNA"/>
</dbReference>
<evidence type="ECO:0000259" key="2">
    <source>
        <dbReference type="Pfam" id="PF13369"/>
    </source>
</evidence>
<evidence type="ECO:0000313" key="4">
    <source>
        <dbReference type="Proteomes" id="UP000467488"/>
    </source>
</evidence>
<reference evidence="3 4" key="1">
    <citation type="submission" date="2020-01" db="EMBL/GenBank/DDBJ databases">
        <title>Dynamics of blaIMP-6 dissemination in carbapenem resistant Enterobacteriacea isolated from regional surveillance in Osaka, Japan.</title>
        <authorList>
            <person name="Abe R."/>
            <person name="Akeda Y."/>
            <person name="Sugawara Y."/>
            <person name="Yamamoto N."/>
            <person name="Tomono K."/>
            <person name="Takeuchi D."/>
            <person name="Kawahara R."/>
            <person name="Hamada S."/>
        </authorList>
    </citation>
    <scope>NUCLEOTIDE SEQUENCE [LARGE SCALE GENOMIC DNA]</scope>
    <source>
        <strain evidence="3 4">E300</strain>
    </source>
</reference>
<dbReference type="Pfam" id="PF13371">
    <property type="entry name" value="TPR_9"/>
    <property type="match status" value="1"/>
</dbReference>
<proteinExistence type="inferred from homology"/>
<dbReference type="Proteomes" id="UP000467488">
    <property type="component" value="Chromosome"/>
</dbReference>
<dbReference type="AlphaFoldDB" id="A0A8S0FVC8"/>
<accession>A0A8S0FVC8</accession>
<organism evidence="3 4">
    <name type="scientific">Escherichia coli</name>
    <dbReference type="NCBI Taxonomy" id="562"/>
    <lineage>
        <taxon>Bacteria</taxon>
        <taxon>Pseudomonadati</taxon>
        <taxon>Pseudomonadota</taxon>
        <taxon>Gammaproteobacteria</taxon>
        <taxon>Enterobacterales</taxon>
        <taxon>Enterobacteriaceae</taxon>
        <taxon>Escherichia</taxon>
    </lineage>
</organism>
<protein>
    <recommendedName>
        <fullName evidence="2">Protein SirB1 N-terminal domain-containing protein</fullName>
    </recommendedName>
</protein>
<name>A0A8S0FVC8_ECOLX</name>
<comment type="similarity">
    <text evidence="1">Belongs to the UPF0162 family.</text>
</comment>
<evidence type="ECO:0000313" key="3">
    <source>
        <dbReference type="EMBL" id="BBU84405.1"/>
    </source>
</evidence>
<dbReference type="Pfam" id="PF13369">
    <property type="entry name" value="Transglut_core2"/>
    <property type="match status" value="1"/>
</dbReference>